<proteinExistence type="predicted"/>
<dbReference type="EMBL" id="JBHPKH010000019">
    <property type="protein sequence ID" value="MFC1572514.1"/>
    <property type="molecule type" value="Genomic_DNA"/>
</dbReference>
<accession>A0ABV6YK11</accession>
<gene>
    <name evidence="1" type="ORF">ACFL6M_02835</name>
</gene>
<protein>
    <submittedName>
        <fullName evidence="1">Carboxypeptidase-like regulatory domain-containing protein</fullName>
    </submittedName>
</protein>
<evidence type="ECO:0000313" key="1">
    <source>
        <dbReference type="EMBL" id="MFC1572514.1"/>
    </source>
</evidence>
<keyword evidence="2" id="KW-1185">Reference proteome</keyword>
<dbReference type="PROSITE" id="PS51257">
    <property type="entry name" value="PROKAR_LIPOPROTEIN"/>
    <property type="match status" value="1"/>
</dbReference>
<comment type="caution">
    <text evidence="1">The sequence shown here is derived from an EMBL/GenBank/DDBJ whole genome shotgun (WGS) entry which is preliminary data.</text>
</comment>
<reference evidence="1 2" key="1">
    <citation type="submission" date="2024-09" db="EMBL/GenBank/DDBJ databases">
        <authorList>
            <person name="D'Angelo T."/>
        </authorList>
    </citation>
    <scope>NUCLEOTIDE SEQUENCE [LARGE SCALE GENOMIC DNA]</scope>
    <source>
        <strain evidence="1">SAG AM-320-E07</strain>
    </source>
</reference>
<sequence>MCVSRATGLGFAIFCFLSAMMLPTFSILLQGCNDDDPGCPVSCLDDKKIQGSVIGGSGPLERVQLRADLVRGDGEYSADLTCWTSADGTYELPVVSGEYTLTMRSPTRRSICYSALGLTCDRRQADTLALGNDQCTFSADFHLGAFHLILTLPSVLSSEPMFLRAERLTELGEQSYVASYPGDSTRQIIMEGLIPGSYLVYLDFNRISEMPDVVDYRVVICSELDPAVIVPHETFTKTVELAAPESISGSVAGDWALFDLGLPRVDFHVSNELELATVEVDPTGSFSIPIFAATEVRINVSLNNVGRWIGGDDFESATIFTLDAGQSVTLDPFPLGGLICRYSGDPDWSYRSRLSLFNESGLYVREPVDTQAQTIAFPNLPSGRYTALAVWDGPTVWRPQWFDRAVSPAAADSIPVAEDGSVTEVVFTLESGGQIVGNLRNHDGTPARGMRLLVEWVAADLGWGSVFRTDDNGDYDITGLPDGDIKLGASVRGEDGHYRTIWYPGVESKELAHPIPIEDAGTVPGVDWSLLP</sequence>
<dbReference type="Proteomes" id="UP001593833">
    <property type="component" value="Unassembled WGS sequence"/>
</dbReference>
<evidence type="ECO:0000313" key="2">
    <source>
        <dbReference type="Proteomes" id="UP001593833"/>
    </source>
</evidence>
<name>A0ABV6YK11_UNCEI</name>
<organism evidence="1 2">
    <name type="scientific">Eiseniibacteriota bacterium</name>
    <dbReference type="NCBI Taxonomy" id="2212470"/>
    <lineage>
        <taxon>Bacteria</taxon>
        <taxon>Candidatus Eiseniibacteriota</taxon>
    </lineage>
</organism>